<evidence type="ECO:0000313" key="2">
    <source>
        <dbReference type="Proteomes" id="UP000197090"/>
    </source>
</evidence>
<dbReference type="RefSeq" id="WP_088497024.1">
    <property type="nucleotide sequence ID" value="NZ_NIVX01000071.1"/>
</dbReference>
<dbReference type="GO" id="GO:0016740">
    <property type="term" value="F:transferase activity"/>
    <property type="evidence" value="ECO:0007669"/>
    <property type="project" value="UniProtKB-KW"/>
</dbReference>
<dbReference type="InterPro" id="IPR018775">
    <property type="entry name" value="RlaP"/>
</dbReference>
<dbReference type="PANTHER" id="PTHR34817">
    <property type="entry name" value="NUCLEOTIDYLTRANSFERASE"/>
    <property type="match status" value="1"/>
</dbReference>
<organism evidence="1 2">
    <name type="scientific">Stenotrophomonas maltophilia</name>
    <name type="common">Pseudomonas maltophilia</name>
    <name type="synonym">Xanthomonas maltophilia</name>
    <dbReference type="NCBI Taxonomy" id="40324"/>
    <lineage>
        <taxon>Bacteria</taxon>
        <taxon>Pseudomonadati</taxon>
        <taxon>Pseudomonadota</taxon>
        <taxon>Gammaproteobacteria</taxon>
        <taxon>Lysobacterales</taxon>
        <taxon>Lysobacteraceae</taxon>
        <taxon>Stenotrophomonas</taxon>
        <taxon>Stenotrophomonas maltophilia group</taxon>
    </lineage>
</organism>
<proteinExistence type="predicted"/>
<dbReference type="Proteomes" id="UP000197090">
    <property type="component" value="Unassembled WGS sequence"/>
</dbReference>
<dbReference type="Pfam" id="PF10127">
    <property type="entry name" value="RlaP"/>
    <property type="match status" value="1"/>
</dbReference>
<sequence length="290" mass="33222">MDDIHPIAPDKRAAILSTLADIEQRYDVRVLLACESGSRGWGFSSPDSDYDARFIYVHRQPWYLSVNESTGPGEAQRDVIELPIDDELDVSGWDLRKALRLVSKSNPTLIEWLRSPIVYRQDDAAVAQLWEAAKSFYSPLGTWWHYFSMARSNHRGYLRGEMVRTKKYLYVLRPLLACQWIEHEQTPPPMAFEDLLDRLLPHGPVRDAIDALLVVKRASAEVNAGPRIAAISDFIDRELATRTAQAPQLPVGHGDAAWLDELFRQVLAKHAPALPHGYHRRERPDFRRHR</sequence>
<evidence type="ECO:0000313" key="1">
    <source>
        <dbReference type="EMBL" id="OWQ74287.1"/>
    </source>
</evidence>
<protein>
    <submittedName>
        <fullName evidence="1">Nucleotidyltransferase</fullName>
    </submittedName>
</protein>
<dbReference type="PANTHER" id="PTHR34817:SF2">
    <property type="entry name" value="NUCLEOTIDYLTRANSFERASE"/>
    <property type="match status" value="1"/>
</dbReference>
<dbReference type="AlphaFoldDB" id="A0A246I6A6"/>
<reference evidence="1 2" key="1">
    <citation type="submission" date="2017-06" db="EMBL/GenBank/DDBJ databases">
        <authorList>
            <person name="Kim H.J."/>
            <person name="Triplett B.A."/>
        </authorList>
    </citation>
    <scope>NUCLEOTIDE SEQUENCE [LARGE SCALE GENOMIC DNA]</scope>
    <source>
        <strain evidence="1 2">594</strain>
    </source>
</reference>
<gene>
    <name evidence="1" type="ORF">CEE63_10925</name>
</gene>
<name>A0A246I6A6_STEMA</name>
<dbReference type="EMBL" id="NIVX01000071">
    <property type="protein sequence ID" value="OWQ74287.1"/>
    <property type="molecule type" value="Genomic_DNA"/>
</dbReference>
<comment type="caution">
    <text evidence="1">The sequence shown here is derived from an EMBL/GenBank/DDBJ whole genome shotgun (WGS) entry which is preliminary data.</text>
</comment>
<accession>A0A246I6A6</accession>
<keyword evidence="1" id="KW-0808">Transferase</keyword>